<accession>A0ABR1APU7</accession>
<dbReference type="EMBL" id="JAWJWF010000046">
    <property type="protein sequence ID" value="KAK6624501.1"/>
    <property type="molecule type" value="Genomic_DNA"/>
</dbReference>
<gene>
    <name evidence="1" type="ORF">RUM44_011360</name>
</gene>
<name>A0ABR1APU7_POLSC</name>
<organism evidence="1 2">
    <name type="scientific">Polyplax serrata</name>
    <name type="common">Common mouse louse</name>
    <dbReference type="NCBI Taxonomy" id="468196"/>
    <lineage>
        <taxon>Eukaryota</taxon>
        <taxon>Metazoa</taxon>
        <taxon>Ecdysozoa</taxon>
        <taxon>Arthropoda</taxon>
        <taxon>Hexapoda</taxon>
        <taxon>Insecta</taxon>
        <taxon>Pterygota</taxon>
        <taxon>Neoptera</taxon>
        <taxon>Paraneoptera</taxon>
        <taxon>Psocodea</taxon>
        <taxon>Troctomorpha</taxon>
        <taxon>Phthiraptera</taxon>
        <taxon>Anoplura</taxon>
        <taxon>Polyplacidae</taxon>
        <taxon>Polyplax</taxon>
    </lineage>
</organism>
<dbReference type="Proteomes" id="UP001359485">
    <property type="component" value="Unassembled WGS sequence"/>
</dbReference>
<protein>
    <submittedName>
        <fullName evidence="1">Uncharacterized protein</fullName>
    </submittedName>
</protein>
<sequence length="111" mass="12355">MPERFRVTKSDKAVLFRNYGATEGSASDVSGKSDELPEHQQIVIVKSHPQSDGKDEEERDTADPVLLDLSPSVVCAVKMDYLPTNLLTIKLQRWLPVEEESLIYIVQGVVG</sequence>
<proteinExistence type="predicted"/>
<evidence type="ECO:0000313" key="2">
    <source>
        <dbReference type="Proteomes" id="UP001359485"/>
    </source>
</evidence>
<reference evidence="1 2" key="1">
    <citation type="submission" date="2023-09" db="EMBL/GenBank/DDBJ databases">
        <title>Genomes of two closely related lineages of the louse Polyplax serrata with different host specificities.</title>
        <authorList>
            <person name="Martinu J."/>
            <person name="Tarabai H."/>
            <person name="Stefka J."/>
            <person name="Hypsa V."/>
        </authorList>
    </citation>
    <scope>NUCLEOTIDE SEQUENCE [LARGE SCALE GENOMIC DNA]</scope>
    <source>
        <strain evidence="1">98ZLc_SE</strain>
    </source>
</reference>
<keyword evidence="2" id="KW-1185">Reference proteome</keyword>
<comment type="caution">
    <text evidence="1">The sequence shown here is derived from an EMBL/GenBank/DDBJ whole genome shotgun (WGS) entry which is preliminary data.</text>
</comment>
<evidence type="ECO:0000313" key="1">
    <source>
        <dbReference type="EMBL" id="KAK6624501.1"/>
    </source>
</evidence>